<sequence>MKWLNPPRRACQSVPTLKRLTRVRTSLSTLVSKPRRIMISEERDDAEEGLIRYILKSGRELQRPITSKGQGNKSTMTRRGAITAMLVAAALLAVLPSAVHCQPRRLLASAPVPAPAPAPADSLAPAPAGSLASLEAGEFLCLAKVPVR</sequence>
<comment type="caution">
    <text evidence="2">The sequence shown here is derived from an EMBL/GenBank/DDBJ whole genome shotgun (WGS) entry which is preliminary data.</text>
</comment>
<gene>
    <name evidence="2" type="ORF">WJX73_001687</name>
</gene>
<protein>
    <submittedName>
        <fullName evidence="2">Uncharacterized protein</fullName>
    </submittedName>
</protein>
<proteinExistence type="predicted"/>
<evidence type="ECO:0000256" key="1">
    <source>
        <dbReference type="SAM" id="Phobius"/>
    </source>
</evidence>
<dbReference type="Proteomes" id="UP001465755">
    <property type="component" value="Unassembled WGS sequence"/>
</dbReference>
<evidence type="ECO:0000313" key="3">
    <source>
        <dbReference type="Proteomes" id="UP001465755"/>
    </source>
</evidence>
<keyword evidence="1" id="KW-0812">Transmembrane</keyword>
<dbReference type="EMBL" id="JALJOQ010000137">
    <property type="protein sequence ID" value="KAK9794592.1"/>
    <property type="molecule type" value="Genomic_DNA"/>
</dbReference>
<evidence type="ECO:0000313" key="2">
    <source>
        <dbReference type="EMBL" id="KAK9794592.1"/>
    </source>
</evidence>
<keyword evidence="1" id="KW-1133">Transmembrane helix</keyword>
<reference evidence="2 3" key="1">
    <citation type="journal article" date="2024" name="Nat. Commun.">
        <title>Phylogenomics reveals the evolutionary origins of lichenization in chlorophyte algae.</title>
        <authorList>
            <person name="Puginier C."/>
            <person name="Libourel C."/>
            <person name="Otte J."/>
            <person name="Skaloud P."/>
            <person name="Haon M."/>
            <person name="Grisel S."/>
            <person name="Petersen M."/>
            <person name="Berrin J.G."/>
            <person name="Delaux P.M."/>
            <person name="Dal Grande F."/>
            <person name="Keller J."/>
        </authorList>
    </citation>
    <scope>NUCLEOTIDE SEQUENCE [LARGE SCALE GENOMIC DNA]</scope>
    <source>
        <strain evidence="2 3">SAG 2036</strain>
    </source>
</reference>
<accession>A0AAW1NU10</accession>
<keyword evidence="1" id="KW-0472">Membrane</keyword>
<keyword evidence="3" id="KW-1185">Reference proteome</keyword>
<name>A0AAW1NU10_9CHLO</name>
<dbReference type="AlphaFoldDB" id="A0AAW1NU10"/>
<organism evidence="2 3">
    <name type="scientific">Symbiochloris irregularis</name>
    <dbReference type="NCBI Taxonomy" id="706552"/>
    <lineage>
        <taxon>Eukaryota</taxon>
        <taxon>Viridiplantae</taxon>
        <taxon>Chlorophyta</taxon>
        <taxon>core chlorophytes</taxon>
        <taxon>Trebouxiophyceae</taxon>
        <taxon>Trebouxiales</taxon>
        <taxon>Trebouxiaceae</taxon>
        <taxon>Symbiochloris</taxon>
    </lineage>
</organism>
<feature type="transmembrane region" description="Helical" evidence="1">
    <location>
        <begin position="80"/>
        <end position="99"/>
    </location>
</feature>